<dbReference type="Proteomes" id="UP000007875">
    <property type="component" value="Unassembled WGS sequence"/>
</dbReference>
<feature type="region of interest" description="Disordered" evidence="1">
    <location>
        <begin position="43"/>
        <end position="79"/>
    </location>
</feature>
<proteinExistence type="predicted"/>
<organism evidence="2 3">
    <name type="scientific">Ciona savignyi</name>
    <name type="common">Pacific transparent sea squirt</name>
    <dbReference type="NCBI Taxonomy" id="51511"/>
    <lineage>
        <taxon>Eukaryota</taxon>
        <taxon>Metazoa</taxon>
        <taxon>Chordata</taxon>
        <taxon>Tunicata</taxon>
        <taxon>Ascidiacea</taxon>
        <taxon>Phlebobranchia</taxon>
        <taxon>Cionidae</taxon>
        <taxon>Ciona</taxon>
    </lineage>
</organism>
<protein>
    <submittedName>
        <fullName evidence="2">Uncharacterized protein</fullName>
    </submittedName>
</protein>
<reference evidence="2" key="2">
    <citation type="submission" date="2025-08" db="UniProtKB">
        <authorList>
            <consortium name="Ensembl"/>
        </authorList>
    </citation>
    <scope>IDENTIFICATION</scope>
</reference>
<evidence type="ECO:0000313" key="3">
    <source>
        <dbReference type="Proteomes" id="UP000007875"/>
    </source>
</evidence>
<accession>H2Z8J5</accession>
<evidence type="ECO:0000256" key="1">
    <source>
        <dbReference type="SAM" id="MobiDB-lite"/>
    </source>
</evidence>
<name>H2Z8J5_CIOSA</name>
<sequence length="79" mass="9077">MLVFALARIKENIHTQVNTYQDHKRLLSMQTNTKELATVAREENQFRLRRQAPTQFPPTNPPTEIPSTNPPTEIPPTNP</sequence>
<dbReference type="AlphaFoldDB" id="H2Z8J5"/>
<reference evidence="2" key="3">
    <citation type="submission" date="2025-09" db="UniProtKB">
        <authorList>
            <consortium name="Ensembl"/>
        </authorList>
    </citation>
    <scope>IDENTIFICATION</scope>
</reference>
<reference evidence="3" key="1">
    <citation type="submission" date="2003-08" db="EMBL/GenBank/DDBJ databases">
        <authorList>
            <person name="Birren B."/>
            <person name="Nusbaum C."/>
            <person name="Abebe A."/>
            <person name="Abouelleil A."/>
            <person name="Adekoya E."/>
            <person name="Ait-zahra M."/>
            <person name="Allen N."/>
            <person name="Allen T."/>
            <person name="An P."/>
            <person name="Anderson M."/>
            <person name="Anderson S."/>
            <person name="Arachchi H."/>
            <person name="Armbruster J."/>
            <person name="Bachantsang P."/>
            <person name="Baldwin J."/>
            <person name="Barry A."/>
            <person name="Bayul T."/>
            <person name="Blitshsteyn B."/>
            <person name="Bloom T."/>
            <person name="Blye J."/>
            <person name="Boguslavskiy L."/>
            <person name="Borowsky M."/>
            <person name="Boukhgalter B."/>
            <person name="Brunache A."/>
            <person name="Butler J."/>
            <person name="Calixte N."/>
            <person name="Calvo S."/>
            <person name="Camarata J."/>
            <person name="Campo K."/>
            <person name="Chang J."/>
            <person name="Cheshatsang Y."/>
            <person name="Citroen M."/>
            <person name="Collymore A."/>
            <person name="Considine T."/>
            <person name="Cook A."/>
            <person name="Cooke P."/>
            <person name="Corum B."/>
            <person name="Cuomo C."/>
            <person name="David R."/>
            <person name="Dawoe T."/>
            <person name="Degray S."/>
            <person name="Dodge S."/>
            <person name="Dooley K."/>
            <person name="Dorje P."/>
            <person name="Dorjee K."/>
            <person name="Dorris L."/>
            <person name="Duffey N."/>
            <person name="Dupes A."/>
            <person name="Elkins T."/>
            <person name="Engels R."/>
            <person name="Erickson J."/>
            <person name="Farina A."/>
            <person name="Faro S."/>
            <person name="Ferreira P."/>
            <person name="Fischer H."/>
            <person name="Fitzgerald M."/>
            <person name="Foley K."/>
            <person name="Gage D."/>
            <person name="Galagan J."/>
            <person name="Gearin G."/>
            <person name="Gnerre S."/>
            <person name="Gnirke A."/>
            <person name="Goyette A."/>
            <person name="Graham J."/>
            <person name="Grandbois E."/>
            <person name="Gyaltsen K."/>
            <person name="Hafez N."/>
            <person name="Hagopian D."/>
            <person name="Hagos B."/>
            <person name="Hall J."/>
            <person name="Hatcher B."/>
            <person name="Heller A."/>
            <person name="Higgins H."/>
            <person name="Honan T."/>
            <person name="Horn A."/>
            <person name="Houde N."/>
            <person name="Hughes L."/>
            <person name="Hulme W."/>
            <person name="Husby E."/>
            <person name="Iliev I."/>
            <person name="Jaffe D."/>
            <person name="Jones C."/>
            <person name="Kamal M."/>
            <person name="Kamat A."/>
            <person name="Kamvysselis M."/>
            <person name="Karlsson E."/>
            <person name="Kells C."/>
            <person name="Kieu A."/>
            <person name="Kisner P."/>
            <person name="Kodira C."/>
            <person name="Kulbokas E."/>
            <person name="Labutti K."/>
            <person name="Lama D."/>
            <person name="Landers T."/>
            <person name="Leger J."/>
            <person name="Levine S."/>
            <person name="Lewis D."/>
            <person name="Lewis T."/>
            <person name="Lindblad-toh K."/>
            <person name="Liu X."/>
            <person name="Lokyitsang T."/>
            <person name="Lokyitsang Y."/>
            <person name="Lucien O."/>
            <person name="Lui A."/>
            <person name="Ma L.J."/>
            <person name="Mabbitt R."/>
            <person name="Macdonald J."/>
            <person name="Maclean C."/>
            <person name="Major J."/>
            <person name="Manning J."/>
            <person name="Marabella R."/>
            <person name="Maru K."/>
            <person name="Matthews C."/>
            <person name="Mauceli E."/>
            <person name="Mccarthy M."/>
            <person name="Mcdonough S."/>
            <person name="Mcghee T."/>
            <person name="Meldrim J."/>
            <person name="Meneus L."/>
            <person name="Mesirov J."/>
            <person name="Mihalev A."/>
            <person name="Mihova T."/>
            <person name="Mikkelsen T."/>
            <person name="Mlenga V."/>
            <person name="Moru K."/>
            <person name="Mozes J."/>
            <person name="Mulrain L."/>
            <person name="Munson G."/>
            <person name="Naylor J."/>
            <person name="Newes C."/>
            <person name="Nguyen C."/>
            <person name="Nguyen N."/>
            <person name="Nguyen T."/>
            <person name="Nicol R."/>
            <person name="Nielsen C."/>
            <person name="Nizzari M."/>
            <person name="Norbu C."/>
            <person name="Norbu N."/>
            <person name="O'donnell P."/>
            <person name="Okoawo O."/>
            <person name="O'leary S."/>
            <person name="Omotosho B."/>
            <person name="O'neill K."/>
            <person name="Osman S."/>
            <person name="Parker S."/>
            <person name="Perrin D."/>
            <person name="Phunkhang P."/>
            <person name="Piqani B."/>
            <person name="Purcell S."/>
            <person name="Rachupka T."/>
            <person name="Ramasamy U."/>
            <person name="Rameau R."/>
            <person name="Ray V."/>
            <person name="Raymond C."/>
            <person name="Retta R."/>
            <person name="Richardson S."/>
            <person name="Rise C."/>
            <person name="Rodriguez J."/>
            <person name="Rogers J."/>
            <person name="Rogov P."/>
            <person name="Rutman M."/>
            <person name="Schupbach R."/>
            <person name="Seaman C."/>
            <person name="Settipalli S."/>
            <person name="Sharpe T."/>
            <person name="Sheridan J."/>
            <person name="Sherpa N."/>
            <person name="Shi J."/>
            <person name="Smirnov S."/>
            <person name="Smith C."/>
            <person name="Sougnez C."/>
            <person name="Spencer B."/>
            <person name="Stalker J."/>
            <person name="Stange-thomann N."/>
            <person name="Stavropoulos S."/>
            <person name="Stetson K."/>
            <person name="Stone C."/>
            <person name="Stone S."/>
            <person name="Stubbs M."/>
            <person name="Talamas J."/>
            <person name="Tchuinga P."/>
            <person name="Tenzing P."/>
            <person name="Tesfaye S."/>
            <person name="Theodore J."/>
            <person name="Thoulutsang Y."/>
            <person name="Topham K."/>
            <person name="Towey S."/>
            <person name="Tsamla T."/>
            <person name="Tsomo N."/>
            <person name="Vallee D."/>
            <person name="Vassiliev H."/>
            <person name="Venkataraman V."/>
            <person name="Vinson J."/>
            <person name="Vo A."/>
            <person name="Wade C."/>
            <person name="Wang S."/>
            <person name="Wangchuk T."/>
            <person name="Wangdi T."/>
            <person name="Whittaker C."/>
            <person name="Wilkinson J."/>
            <person name="Wu Y."/>
            <person name="Wyman D."/>
            <person name="Yadav S."/>
            <person name="Yang S."/>
            <person name="Yang X."/>
            <person name="Yeager S."/>
            <person name="Yee E."/>
            <person name="Young G."/>
            <person name="Zainoun J."/>
            <person name="Zembeck L."/>
            <person name="Zimmer A."/>
            <person name="Zody M."/>
            <person name="Lander E."/>
        </authorList>
    </citation>
    <scope>NUCLEOTIDE SEQUENCE [LARGE SCALE GENOMIC DNA]</scope>
</reference>
<dbReference type="HOGENOM" id="CLU_2612120_0_0_1"/>
<dbReference type="Ensembl" id="ENSCSAVT00000014067.1">
    <property type="protein sequence ID" value="ENSCSAVP00000013907.1"/>
    <property type="gene ID" value="ENSCSAVG00000008151.1"/>
</dbReference>
<evidence type="ECO:0000313" key="2">
    <source>
        <dbReference type="Ensembl" id="ENSCSAVP00000013907.1"/>
    </source>
</evidence>
<feature type="compositionally biased region" description="Pro residues" evidence="1">
    <location>
        <begin position="55"/>
        <end position="79"/>
    </location>
</feature>
<dbReference type="InParanoid" id="H2Z8J5"/>
<keyword evidence="3" id="KW-1185">Reference proteome</keyword>